<evidence type="ECO:0000256" key="1">
    <source>
        <dbReference type="ARBA" id="ARBA00004651"/>
    </source>
</evidence>
<comment type="similarity">
    <text evidence="2">Belongs to the ABC transporter superfamily.</text>
</comment>
<proteinExistence type="inferred from homology"/>
<evidence type="ECO:0000313" key="12">
    <source>
        <dbReference type="Proteomes" id="UP001156694"/>
    </source>
</evidence>
<gene>
    <name evidence="11" type="ORF">GCM10007939_15650</name>
</gene>
<dbReference type="Pfam" id="PF00005">
    <property type="entry name" value="ABC_tran"/>
    <property type="match status" value="1"/>
</dbReference>
<keyword evidence="6" id="KW-0067">ATP-binding</keyword>
<dbReference type="PANTHER" id="PTHR43117:SF4">
    <property type="entry name" value="OSMOPROTECTANT IMPORT ATP-BINDING PROTEIN OSMV"/>
    <property type="match status" value="1"/>
</dbReference>
<feature type="transmembrane region" description="Helical" evidence="9">
    <location>
        <begin position="206"/>
        <end position="229"/>
    </location>
</feature>
<dbReference type="SUPFAM" id="SSF90123">
    <property type="entry name" value="ABC transporter transmembrane region"/>
    <property type="match status" value="1"/>
</dbReference>
<feature type="transmembrane region" description="Helical" evidence="9">
    <location>
        <begin position="50"/>
        <end position="74"/>
    </location>
</feature>
<dbReference type="PANTHER" id="PTHR43117">
    <property type="entry name" value="OSMOPROTECTANT IMPORT ATP-BINDING PROTEIN OSMV"/>
    <property type="match status" value="1"/>
</dbReference>
<keyword evidence="3" id="KW-0813">Transport</keyword>
<evidence type="ECO:0000256" key="5">
    <source>
        <dbReference type="ARBA" id="ARBA00022741"/>
    </source>
</evidence>
<keyword evidence="8 9" id="KW-0472">Membrane</keyword>
<keyword evidence="4 9" id="KW-0812">Transmembrane</keyword>
<evidence type="ECO:0000256" key="2">
    <source>
        <dbReference type="ARBA" id="ARBA00005417"/>
    </source>
</evidence>
<dbReference type="Proteomes" id="UP001156694">
    <property type="component" value="Unassembled WGS sequence"/>
</dbReference>
<evidence type="ECO:0000259" key="10">
    <source>
        <dbReference type="PROSITE" id="PS50893"/>
    </source>
</evidence>
<organism evidence="11 12">
    <name type="scientific">Amylibacter marinus</name>
    <dbReference type="NCBI Taxonomy" id="1475483"/>
    <lineage>
        <taxon>Bacteria</taxon>
        <taxon>Pseudomonadati</taxon>
        <taxon>Pseudomonadota</taxon>
        <taxon>Alphaproteobacteria</taxon>
        <taxon>Rhodobacterales</taxon>
        <taxon>Paracoccaceae</taxon>
        <taxon>Amylibacter</taxon>
    </lineage>
</organism>
<dbReference type="EMBL" id="BSNN01000004">
    <property type="protein sequence ID" value="GLQ35282.1"/>
    <property type="molecule type" value="Genomic_DNA"/>
</dbReference>
<dbReference type="InterPro" id="IPR003439">
    <property type="entry name" value="ABC_transporter-like_ATP-bd"/>
</dbReference>
<dbReference type="RefSeq" id="WP_284377531.1">
    <property type="nucleotide sequence ID" value="NZ_BSNN01000004.1"/>
</dbReference>
<name>A0ABQ5VVR9_9RHOB</name>
<feature type="domain" description="ABC transporter" evidence="10">
    <location>
        <begin position="257"/>
        <end position="489"/>
    </location>
</feature>
<feature type="transmembrane region" description="Helical" evidence="9">
    <location>
        <begin position="12"/>
        <end position="38"/>
    </location>
</feature>
<protein>
    <recommendedName>
        <fullName evidence="10">ABC transporter domain-containing protein</fullName>
    </recommendedName>
</protein>
<dbReference type="SMART" id="SM00382">
    <property type="entry name" value="AAA"/>
    <property type="match status" value="1"/>
</dbReference>
<feature type="transmembrane region" description="Helical" evidence="9">
    <location>
        <begin position="94"/>
        <end position="123"/>
    </location>
</feature>
<dbReference type="InterPro" id="IPR036640">
    <property type="entry name" value="ABC1_TM_sf"/>
</dbReference>
<evidence type="ECO:0000256" key="7">
    <source>
        <dbReference type="ARBA" id="ARBA00022989"/>
    </source>
</evidence>
<dbReference type="PROSITE" id="PS50893">
    <property type="entry name" value="ABC_TRANSPORTER_2"/>
    <property type="match status" value="1"/>
</dbReference>
<keyword evidence="12" id="KW-1185">Reference proteome</keyword>
<evidence type="ECO:0000256" key="3">
    <source>
        <dbReference type="ARBA" id="ARBA00022448"/>
    </source>
</evidence>
<comment type="caution">
    <text evidence="11">The sequence shown here is derived from an EMBL/GenBank/DDBJ whole genome shotgun (WGS) entry which is preliminary data.</text>
</comment>
<keyword evidence="7 9" id="KW-1133">Transmembrane helix</keyword>
<comment type="subcellular location">
    <subcellularLocation>
        <location evidence="1">Cell membrane</location>
        <topology evidence="1">Multi-pass membrane protein</topology>
    </subcellularLocation>
</comment>
<sequence>MRKATDAPPVWVRAISGALGFFSSLLALGIPGIALLIVDRLIPSESAASLWSLAALGVGTAVSVCLIDLLRMRALETYLTNVRGLVLYQDSCFALFWGVILAFLHPLISLIVFSVAATLYLVWRLRKPHQANTHGTIKGQDADPIIADAAGLGPAYLQQAAEGKIASKEQPDFQSVAQTTWLNFIQFSSAIATIAVAAWLQISGAITLGTMLAVVFLNQYITAVFVRFYQVQALKPAKPDLSFMSLIENGQALDSKSKTDENAMALLSIVDLEDKGFAPFSADLFQGLCLALIGPSGSGKSEILRAIATGQFSEGKITYKDRNWGRNHGRMNSLSYSAIPPIALEGTVVENVTCFDPTATPLPAIELLRKLDPFEDVFREKDFLNDSIDQNYAAQGQITSLARAFWMDSDILVLDQPETYLDKASRSALMALILRAKTEGKIVVLATDDEYLMSVADELVKLERGEVTDRGPMEEVLQRHHQRWVRVSFMPTKREAFRLTLWLEAQFPQGMDEELKQRVKQTAQDMLFFTPRDQVMGNNDEILFDVRLGPHEVFITMHDRGDVLGAEQMDAKNNPDFNRVISQSDGFEQTLREGYRQCAVRFSEDRSTSDEKLLAGG</sequence>
<keyword evidence="5" id="KW-0547">Nucleotide-binding</keyword>
<evidence type="ECO:0000256" key="4">
    <source>
        <dbReference type="ARBA" id="ARBA00022692"/>
    </source>
</evidence>
<dbReference type="SUPFAM" id="SSF52540">
    <property type="entry name" value="P-loop containing nucleoside triphosphate hydrolases"/>
    <property type="match status" value="1"/>
</dbReference>
<evidence type="ECO:0000256" key="9">
    <source>
        <dbReference type="SAM" id="Phobius"/>
    </source>
</evidence>
<accession>A0ABQ5VVR9</accession>
<reference evidence="12" key="1">
    <citation type="journal article" date="2019" name="Int. J. Syst. Evol. Microbiol.">
        <title>The Global Catalogue of Microorganisms (GCM) 10K type strain sequencing project: providing services to taxonomists for standard genome sequencing and annotation.</title>
        <authorList>
            <consortium name="The Broad Institute Genomics Platform"/>
            <consortium name="The Broad Institute Genome Sequencing Center for Infectious Disease"/>
            <person name="Wu L."/>
            <person name="Ma J."/>
        </authorList>
    </citation>
    <scope>NUCLEOTIDE SEQUENCE [LARGE SCALE GENOMIC DNA]</scope>
    <source>
        <strain evidence="12">NBRC 110140</strain>
    </source>
</reference>
<evidence type="ECO:0000313" key="11">
    <source>
        <dbReference type="EMBL" id="GLQ35282.1"/>
    </source>
</evidence>
<dbReference type="InterPro" id="IPR003593">
    <property type="entry name" value="AAA+_ATPase"/>
</dbReference>
<dbReference type="Gene3D" id="3.40.50.300">
    <property type="entry name" value="P-loop containing nucleotide triphosphate hydrolases"/>
    <property type="match status" value="1"/>
</dbReference>
<evidence type="ECO:0000256" key="6">
    <source>
        <dbReference type="ARBA" id="ARBA00022840"/>
    </source>
</evidence>
<evidence type="ECO:0000256" key="8">
    <source>
        <dbReference type="ARBA" id="ARBA00023136"/>
    </source>
</evidence>
<dbReference type="InterPro" id="IPR027417">
    <property type="entry name" value="P-loop_NTPase"/>
</dbReference>